<sequence>MIKKVYKVKGMDCDACAKMIELDLEDLGVNASCNYTDELLEVEFDKELVSEDKIADTLGKSGYKLSPKI</sequence>
<dbReference type="Pfam" id="PF00403">
    <property type="entry name" value="HMA"/>
    <property type="match status" value="1"/>
</dbReference>
<dbReference type="Gene3D" id="3.30.70.100">
    <property type="match status" value="1"/>
</dbReference>
<evidence type="ECO:0000259" key="1">
    <source>
        <dbReference type="PROSITE" id="PS50846"/>
    </source>
</evidence>
<dbReference type="EMBL" id="MGGE01000048">
    <property type="protein sequence ID" value="OGM20219.1"/>
    <property type="molecule type" value="Genomic_DNA"/>
</dbReference>
<dbReference type="AlphaFoldDB" id="A0A1F7XZV9"/>
<organism evidence="2 3">
    <name type="scientific">Candidatus Woesebacteria bacterium RIFCSPHIGHO2_01_FULL_38_9</name>
    <dbReference type="NCBI Taxonomy" id="1802492"/>
    <lineage>
        <taxon>Bacteria</taxon>
        <taxon>Candidatus Woeseibacteriota</taxon>
    </lineage>
</organism>
<accession>A0A1F7XZV9</accession>
<evidence type="ECO:0000313" key="2">
    <source>
        <dbReference type="EMBL" id="OGM20219.1"/>
    </source>
</evidence>
<evidence type="ECO:0000313" key="3">
    <source>
        <dbReference type="Proteomes" id="UP000178419"/>
    </source>
</evidence>
<dbReference type="PROSITE" id="PS50846">
    <property type="entry name" value="HMA_2"/>
    <property type="match status" value="1"/>
</dbReference>
<reference evidence="2 3" key="1">
    <citation type="journal article" date="2016" name="Nat. Commun.">
        <title>Thousands of microbial genomes shed light on interconnected biogeochemical processes in an aquifer system.</title>
        <authorList>
            <person name="Anantharaman K."/>
            <person name="Brown C.T."/>
            <person name="Hug L.A."/>
            <person name="Sharon I."/>
            <person name="Castelle C.J."/>
            <person name="Probst A.J."/>
            <person name="Thomas B.C."/>
            <person name="Singh A."/>
            <person name="Wilkins M.J."/>
            <person name="Karaoz U."/>
            <person name="Brodie E.L."/>
            <person name="Williams K.H."/>
            <person name="Hubbard S.S."/>
            <person name="Banfield J.F."/>
        </authorList>
    </citation>
    <scope>NUCLEOTIDE SEQUENCE [LARGE SCALE GENOMIC DNA]</scope>
</reference>
<proteinExistence type="predicted"/>
<dbReference type="CDD" id="cd00371">
    <property type="entry name" value="HMA"/>
    <property type="match status" value="1"/>
</dbReference>
<gene>
    <name evidence="2" type="ORF">A2714_02385</name>
</gene>
<dbReference type="Proteomes" id="UP000178419">
    <property type="component" value="Unassembled WGS sequence"/>
</dbReference>
<dbReference type="SUPFAM" id="SSF55008">
    <property type="entry name" value="HMA, heavy metal-associated domain"/>
    <property type="match status" value="1"/>
</dbReference>
<name>A0A1F7XZV9_9BACT</name>
<dbReference type="GO" id="GO:0046872">
    <property type="term" value="F:metal ion binding"/>
    <property type="evidence" value="ECO:0007669"/>
    <property type="project" value="InterPro"/>
</dbReference>
<feature type="domain" description="HMA" evidence="1">
    <location>
        <begin position="2"/>
        <end position="66"/>
    </location>
</feature>
<dbReference type="InterPro" id="IPR006121">
    <property type="entry name" value="HMA_dom"/>
</dbReference>
<dbReference type="InterPro" id="IPR036163">
    <property type="entry name" value="HMA_dom_sf"/>
</dbReference>
<comment type="caution">
    <text evidence="2">The sequence shown here is derived from an EMBL/GenBank/DDBJ whole genome shotgun (WGS) entry which is preliminary data.</text>
</comment>
<protein>
    <recommendedName>
        <fullName evidence="1">HMA domain-containing protein</fullName>
    </recommendedName>
</protein>